<evidence type="ECO:0000256" key="4">
    <source>
        <dbReference type="ARBA" id="ARBA00022960"/>
    </source>
</evidence>
<name>A0A1I3W6P5_9HYPH</name>
<evidence type="ECO:0000313" key="9">
    <source>
        <dbReference type="EMBL" id="SFK02863.1"/>
    </source>
</evidence>
<reference evidence="9 10" key="1">
    <citation type="submission" date="2016-10" db="EMBL/GenBank/DDBJ databases">
        <authorList>
            <person name="de Groot N.N."/>
        </authorList>
    </citation>
    <scope>NUCLEOTIDE SEQUENCE [LARGE SCALE GENOMIC DNA]</scope>
    <source>
        <strain evidence="9 10">NE2</strain>
    </source>
</reference>
<proteinExistence type="inferred from homology"/>
<dbReference type="EMBL" id="FOSN01000001">
    <property type="protein sequence ID" value="SFK02863.1"/>
    <property type="molecule type" value="Genomic_DNA"/>
</dbReference>
<dbReference type="Proteomes" id="UP000198755">
    <property type="component" value="Unassembled WGS sequence"/>
</dbReference>
<dbReference type="InterPro" id="IPR036365">
    <property type="entry name" value="PGBD-like_sf"/>
</dbReference>
<feature type="domain" description="L,D-TPase catalytic" evidence="8">
    <location>
        <begin position="205"/>
        <end position="392"/>
    </location>
</feature>
<accession>A0A1I3W6P5</accession>
<dbReference type="InterPro" id="IPR036366">
    <property type="entry name" value="PGBDSf"/>
</dbReference>
<dbReference type="InterPro" id="IPR038063">
    <property type="entry name" value="Transpep_catalytic_dom"/>
</dbReference>
<dbReference type="SUPFAM" id="SSF141523">
    <property type="entry name" value="L,D-transpeptidase catalytic domain-like"/>
    <property type="match status" value="1"/>
</dbReference>
<dbReference type="Pfam" id="PF03734">
    <property type="entry name" value="YkuD"/>
    <property type="match status" value="1"/>
</dbReference>
<dbReference type="InterPro" id="IPR002477">
    <property type="entry name" value="Peptidoglycan-bd-like"/>
</dbReference>
<comment type="similarity">
    <text evidence="2">Belongs to the YkuD family.</text>
</comment>
<dbReference type="PANTHER" id="PTHR41533:SF1">
    <property type="entry name" value="L,D-TRANSPEPTIDASE YCBB-RELATED"/>
    <property type="match status" value="1"/>
</dbReference>
<evidence type="ECO:0000259" key="8">
    <source>
        <dbReference type="PROSITE" id="PS52029"/>
    </source>
</evidence>
<keyword evidence="4 7" id="KW-0133">Cell shape</keyword>
<dbReference type="GO" id="GO:0004180">
    <property type="term" value="F:carboxypeptidase activity"/>
    <property type="evidence" value="ECO:0007669"/>
    <property type="project" value="UniProtKB-ARBA"/>
</dbReference>
<dbReference type="SUPFAM" id="SSF47090">
    <property type="entry name" value="PGBD-like"/>
    <property type="match status" value="1"/>
</dbReference>
<evidence type="ECO:0000256" key="7">
    <source>
        <dbReference type="PROSITE-ProRule" id="PRU01373"/>
    </source>
</evidence>
<dbReference type="GO" id="GO:0016740">
    <property type="term" value="F:transferase activity"/>
    <property type="evidence" value="ECO:0007669"/>
    <property type="project" value="UniProtKB-KW"/>
</dbReference>
<dbReference type="PROSITE" id="PS52029">
    <property type="entry name" value="LD_TPASE"/>
    <property type="match status" value="1"/>
</dbReference>
<evidence type="ECO:0000256" key="1">
    <source>
        <dbReference type="ARBA" id="ARBA00004752"/>
    </source>
</evidence>
<dbReference type="PROSITE" id="PS51318">
    <property type="entry name" value="TAT"/>
    <property type="match status" value="1"/>
</dbReference>
<dbReference type="PANTHER" id="PTHR41533">
    <property type="entry name" value="L,D-TRANSPEPTIDASE HI_1667-RELATED"/>
    <property type="match status" value="1"/>
</dbReference>
<evidence type="ECO:0000256" key="3">
    <source>
        <dbReference type="ARBA" id="ARBA00022679"/>
    </source>
</evidence>
<protein>
    <submittedName>
        <fullName evidence="9">Putative peptidoglycan binding domain-containing protein</fullName>
    </submittedName>
</protein>
<keyword evidence="3" id="KW-0808">Transferase</keyword>
<evidence type="ECO:0000256" key="6">
    <source>
        <dbReference type="ARBA" id="ARBA00023316"/>
    </source>
</evidence>
<keyword evidence="6 7" id="KW-0961">Cell wall biogenesis/degradation</keyword>
<keyword evidence="10" id="KW-1185">Reference proteome</keyword>
<dbReference type="UniPathway" id="UPA00219"/>
<evidence type="ECO:0000313" key="10">
    <source>
        <dbReference type="Proteomes" id="UP000198755"/>
    </source>
</evidence>
<dbReference type="GO" id="GO:0071555">
    <property type="term" value="P:cell wall organization"/>
    <property type="evidence" value="ECO:0007669"/>
    <property type="project" value="UniProtKB-UniRule"/>
</dbReference>
<evidence type="ECO:0000256" key="5">
    <source>
        <dbReference type="ARBA" id="ARBA00022984"/>
    </source>
</evidence>
<evidence type="ECO:0000256" key="2">
    <source>
        <dbReference type="ARBA" id="ARBA00005992"/>
    </source>
</evidence>
<dbReference type="InterPro" id="IPR005490">
    <property type="entry name" value="LD_TPept_cat_dom"/>
</dbReference>
<dbReference type="InterPro" id="IPR052905">
    <property type="entry name" value="LD-transpeptidase_YkuD-like"/>
</dbReference>
<dbReference type="Gene3D" id="2.40.440.10">
    <property type="entry name" value="L,D-transpeptidase catalytic domain-like"/>
    <property type="match status" value="1"/>
</dbReference>
<gene>
    <name evidence="9" type="ORF">SAMN05444581_101367</name>
</gene>
<dbReference type="GO" id="GO:0008360">
    <property type="term" value="P:regulation of cell shape"/>
    <property type="evidence" value="ECO:0007669"/>
    <property type="project" value="UniProtKB-UniRule"/>
</dbReference>
<dbReference type="Pfam" id="PF01471">
    <property type="entry name" value="PG_binding_1"/>
    <property type="match status" value="1"/>
</dbReference>
<dbReference type="STRING" id="1612308.SAMN05444581_101367"/>
<dbReference type="InterPro" id="IPR006311">
    <property type="entry name" value="TAT_signal"/>
</dbReference>
<dbReference type="AlphaFoldDB" id="A0A1I3W6P5"/>
<feature type="active site" description="Nucleophile" evidence="7">
    <location>
        <position position="354"/>
    </location>
</feature>
<dbReference type="CDD" id="cd16913">
    <property type="entry name" value="YkuD_like"/>
    <property type="match status" value="1"/>
</dbReference>
<comment type="pathway">
    <text evidence="1 7">Cell wall biogenesis; peptidoglycan biosynthesis.</text>
</comment>
<dbReference type="GO" id="GO:0009252">
    <property type="term" value="P:peptidoglycan biosynthetic process"/>
    <property type="evidence" value="ECO:0007669"/>
    <property type="project" value="UniProtKB-UniPathway"/>
</dbReference>
<dbReference type="Gene3D" id="1.10.101.10">
    <property type="entry name" value="PGBD-like superfamily/PGBD"/>
    <property type="match status" value="1"/>
</dbReference>
<sequence>MKTRSNRSAQGLAQGLANGLARRIALRGPAFAALLVGFGSICASSVQAGSGDGYYGGQAEWAQRYDADPRLIVKRSTTPVLSPQTMAATEQAIETYREIVSNGGWGTVPSGQSMRLGANGAAVVALRKRLVASGDLDRSAGASSIFDSYVDAGVKHFQARHGLLENGVVGKETLAALNVSADVRLHQLETNLVRLRSYSGNLGDRFVTANIPAMAVETVENGAVATRHAAGVGKIDRQSPVMMTKAIDINFNPFWTVPPSIVRKDLIPRMQKDPNYLSDHKIRIYSKDGQETPSSQINWNTLEATNYTYREDPGDMNSLGVVRININNPYGVYMHDTPEKGIFGDDDRFVSSGCIRVQNVRDYVAWLLKDTPGWDRPHIDEAIRSGQRVDAKLSSPVPVYWVYVTAWASPDGLIQFREDIYQRDGFAPAAANSSPVPQLPSVAVQKAASVRTLDPMSDEPQ</sequence>
<organism evidence="9 10">
    <name type="scientific">Methylocapsa palsarum</name>
    <dbReference type="NCBI Taxonomy" id="1612308"/>
    <lineage>
        <taxon>Bacteria</taxon>
        <taxon>Pseudomonadati</taxon>
        <taxon>Pseudomonadota</taxon>
        <taxon>Alphaproteobacteria</taxon>
        <taxon>Hyphomicrobiales</taxon>
        <taxon>Beijerinckiaceae</taxon>
        <taxon>Methylocapsa</taxon>
    </lineage>
</organism>
<keyword evidence="5 7" id="KW-0573">Peptidoglycan synthesis</keyword>
<feature type="active site" description="Proton donor/acceptor" evidence="7">
    <location>
        <position position="335"/>
    </location>
</feature>